<sequence>MTTHDVFDEELGPIELVAVEFPGGQIIAEGFRQLAELVDNGRIKILDLEFVSKAADGTVTAVEIAELGTVDGIDLASFAAVSSGLLDSGDIDAVGAEIENGSLAAILVYEELSLLGVLAAWSTAGATILTEAHIEPDDILAALDAADEL</sequence>
<dbReference type="OrthoDB" id="1779644at2"/>
<dbReference type="AlphaFoldDB" id="A0A1G6RRJ5"/>
<evidence type="ECO:0000313" key="2">
    <source>
        <dbReference type="Proteomes" id="UP000199039"/>
    </source>
</evidence>
<dbReference type="InterPro" id="IPR046288">
    <property type="entry name" value="DUF6325"/>
</dbReference>
<reference evidence="1 2" key="1">
    <citation type="submission" date="2016-09" db="EMBL/GenBank/DDBJ databases">
        <authorList>
            <person name="Capua I."/>
            <person name="De Benedictis P."/>
            <person name="Joannis T."/>
            <person name="Lombin L.H."/>
            <person name="Cattoli G."/>
        </authorList>
    </citation>
    <scope>NUCLEOTIDE SEQUENCE [LARGE SCALE GENOMIC DNA]</scope>
    <source>
        <strain evidence="1 2">ISLP-3</strain>
    </source>
</reference>
<gene>
    <name evidence="1" type="ORF">SAMN05216410_2758</name>
</gene>
<organism evidence="1 2">
    <name type="scientific">Sanguibacter gelidistatuariae</name>
    <dbReference type="NCBI Taxonomy" id="1814289"/>
    <lineage>
        <taxon>Bacteria</taxon>
        <taxon>Bacillati</taxon>
        <taxon>Actinomycetota</taxon>
        <taxon>Actinomycetes</taxon>
        <taxon>Micrococcales</taxon>
        <taxon>Sanguibacteraceae</taxon>
        <taxon>Sanguibacter</taxon>
    </lineage>
</organism>
<evidence type="ECO:0000313" key="1">
    <source>
        <dbReference type="EMBL" id="SDD07249.1"/>
    </source>
</evidence>
<name>A0A1G6RRJ5_9MICO</name>
<accession>A0A1G6RRJ5</accession>
<dbReference type="Pfam" id="PF19850">
    <property type="entry name" value="DUF6325"/>
    <property type="match status" value="1"/>
</dbReference>
<dbReference type="STRING" id="1814289.SAMN05216410_2758"/>
<protein>
    <recommendedName>
        <fullName evidence="3">DUF1269 domain-containing protein</fullName>
    </recommendedName>
</protein>
<dbReference type="EMBL" id="FMYH01000005">
    <property type="protein sequence ID" value="SDD07249.1"/>
    <property type="molecule type" value="Genomic_DNA"/>
</dbReference>
<proteinExistence type="predicted"/>
<keyword evidence="2" id="KW-1185">Reference proteome</keyword>
<evidence type="ECO:0008006" key="3">
    <source>
        <dbReference type="Google" id="ProtNLM"/>
    </source>
</evidence>
<dbReference type="RefSeq" id="WP_093184042.1">
    <property type="nucleotide sequence ID" value="NZ_FMYH01000005.1"/>
</dbReference>
<dbReference type="Proteomes" id="UP000199039">
    <property type="component" value="Unassembled WGS sequence"/>
</dbReference>